<evidence type="ECO:0000313" key="2">
    <source>
        <dbReference type="EMBL" id="GAA3020067.1"/>
    </source>
</evidence>
<keyword evidence="3" id="KW-1185">Reference proteome</keyword>
<proteinExistence type="predicted"/>
<dbReference type="Proteomes" id="UP001499930">
    <property type="component" value="Unassembled WGS sequence"/>
</dbReference>
<gene>
    <name evidence="2" type="ORF">GCM10017559_50500</name>
</gene>
<sequence length="186" mass="20709">MNPDLGKDGERETAVPRRVERGKRRGSGTGRYGQLMSEHSMPHDLAAWACPHGQDARRGCTTCYEESNDADQSQPSWEVAAWFTTSRPIPIRTLQDAHHHGRYFALDQPSTPLVYLLTGHARASGSVQAIAGVVGFLLHNRHVVADFTVTETRATRRSPATPSAPKATRQTDTWLQDQRRPDGRTR</sequence>
<accession>A0ABP6KSA0</accession>
<dbReference type="EMBL" id="BAAAWD010000014">
    <property type="protein sequence ID" value="GAA3020067.1"/>
    <property type="molecule type" value="Genomic_DNA"/>
</dbReference>
<protein>
    <submittedName>
        <fullName evidence="2">Uncharacterized protein</fullName>
    </submittedName>
</protein>
<feature type="region of interest" description="Disordered" evidence="1">
    <location>
        <begin position="153"/>
        <end position="186"/>
    </location>
</feature>
<comment type="caution">
    <text evidence="2">The sequence shown here is derived from an EMBL/GenBank/DDBJ whole genome shotgun (WGS) entry which is preliminary data.</text>
</comment>
<name>A0ABP6KSA0_9ACTN</name>
<evidence type="ECO:0000256" key="1">
    <source>
        <dbReference type="SAM" id="MobiDB-lite"/>
    </source>
</evidence>
<evidence type="ECO:0000313" key="3">
    <source>
        <dbReference type="Proteomes" id="UP001499930"/>
    </source>
</evidence>
<reference evidence="3" key="1">
    <citation type="journal article" date="2019" name="Int. J. Syst. Evol. Microbiol.">
        <title>The Global Catalogue of Microorganisms (GCM) 10K type strain sequencing project: providing services to taxonomists for standard genome sequencing and annotation.</title>
        <authorList>
            <consortium name="The Broad Institute Genomics Platform"/>
            <consortium name="The Broad Institute Genome Sequencing Center for Infectious Disease"/>
            <person name="Wu L."/>
            <person name="Ma J."/>
        </authorList>
    </citation>
    <scope>NUCLEOTIDE SEQUENCE [LARGE SCALE GENOMIC DNA]</scope>
    <source>
        <strain evidence="3">JCM 3106</strain>
    </source>
</reference>
<feature type="compositionally biased region" description="Basic and acidic residues" evidence="1">
    <location>
        <begin position="177"/>
        <end position="186"/>
    </location>
</feature>
<organism evidence="2 3">
    <name type="scientific">Streptosporangium longisporum</name>
    <dbReference type="NCBI Taxonomy" id="46187"/>
    <lineage>
        <taxon>Bacteria</taxon>
        <taxon>Bacillati</taxon>
        <taxon>Actinomycetota</taxon>
        <taxon>Actinomycetes</taxon>
        <taxon>Streptosporangiales</taxon>
        <taxon>Streptosporangiaceae</taxon>
        <taxon>Streptosporangium</taxon>
    </lineage>
</organism>
<feature type="compositionally biased region" description="Basic and acidic residues" evidence="1">
    <location>
        <begin position="1"/>
        <end position="19"/>
    </location>
</feature>
<feature type="region of interest" description="Disordered" evidence="1">
    <location>
        <begin position="1"/>
        <end position="36"/>
    </location>
</feature>